<dbReference type="GO" id="GO:0005634">
    <property type="term" value="C:nucleus"/>
    <property type="evidence" value="ECO:0007669"/>
    <property type="project" value="UniProtKB-SubCell"/>
</dbReference>
<dbReference type="Proteomes" id="UP000015104">
    <property type="component" value="Unassembled WGS sequence"/>
</dbReference>
<dbReference type="PANTHER" id="PTHR13581">
    <property type="entry name" value="MRG-BINDING PROTEIN"/>
    <property type="match status" value="1"/>
</dbReference>
<evidence type="ECO:0000256" key="1">
    <source>
        <dbReference type="ARBA" id="ARBA00004123"/>
    </source>
</evidence>
<proteinExistence type="inferred from homology"/>
<dbReference type="GO" id="GO:0006325">
    <property type="term" value="P:chromatin organization"/>
    <property type="evidence" value="ECO:0007669"/>
    <property type="project" value="UniProtKB-KW"/>
</dbReference>
<sequence>MIFVQEEFNRLTGQEVTSEVIWKYLDTIYDMDVLNENEDLPFSNKQSDFVLPNDYQIPSIPLSLPATPATPTKSQNKSTKS</sequence>
<name>T1KZ13_TETUR</name>
<protein>
    <submittedName>
        <fullName evidence="8">Uncharacterized protein</fullName>
    </submittedName>
</protein>
<keyword evidence="4" id="KW-0805">Transcription regulation</keyword>
<dbReference type="STRING" id="32264.T1KZ13"/>
<evidence type="ECO:0000256" key="2">
    <source>
        <dbReference type="ARBA" id="ARBA00007117"/>
    </source>
</evidence>
<dbReference type="InterPro" id="IPR012423">
    <property type="entry name" value="Eaf7/MRGBP"/>
</dbReference>
<comment type="similarity">
    <text evidence="2">Belongs to the EAF7 family.</text>
</comment>
<reference evidence="9" key="1">
    <citation type="submission" date="2011-08" db="EMBL/GenBank/DDBJ databases">
        <authorList>
            <person name="Rombauts S."/>
        </authorList>
    </citation>
    <scope>NUCLEOTIDE SEQUENCE</scope>
    <source>
        <strain evidence="9">London</strain>
    </source>
</reference>
<dbReference type="Pfam" id="PF07904">
    <property type="entry name" value="Eaf7"/>
    <property type="match status" value="1"/>
</dbReference>
<accession>T1KZ13</accession>
<keyword evidence="9" id="KW-1185">Reference proteome</keyword>
<keyword evidence="6" id="KW-0539">Nucleus</keyword>
<dbReference type="EnsemblMetazoa" id="tetur285g00010.1">
    <property type="protein sequence ID" value="tetur285g00010.1"/>
    <property type="gene ID" value="tetur285g00010"/>
</dbReference>
<evidence type="ECO:0000256" key="6">
    <source>
        <dbReference type="ARBA" id="ARBA00023242"/>
    </source>
</evidence>
<evidence type="ECO:0000256" key="7">
    <source>
        <dbReference type="SAM" id="MobiDB-lite"/>
    </source>
</evidence>
<keyword evidence="5" id="KW-0804">Transcription</keyword>
<dbReference type="GO" id="GO:0035267">
    <property type="term" value="C:NuA4 histone acetyltransferase complex"/>
    <property type="evidence" value="ECO:0007669"/>
    <property type="project" value="TreeGrafter"/>
</dbReference>
<evidence type="ECO:0000313" key="8">
    <source>
        <dbReference type="EnsemblMetazoa" id="tetur285g00010.1"/>
    </source>
</evidence>
<evidence type="ECO:0000256" key="4">
    <source>
        <dbReference type="ARBA" id="ARBA00023015"/>
    </source>
</evidence>
<reference evidence="8" key="2">
    <citation type="submission" date="2015-06" db="UniProtKB">
        <authorList>
            <consortium name="EnsemblMetazoa"/>
        </authorList>
    </citation>
    <scope>IDENTIFICATION</scope>
</reference>
<dbReference type="AlphaFoldDB" id="T1KZ13"/>
<dbReference type="GO" id="GO:0006357">
    <property type="term" value="P:regulation of transcription by RNA polymerase II"/>
    <property type="evidence" value="ECO:0007669"/>
    <property type="project" value="TreeGrafter"/>
</dbReference>
<dbReference type="EMBL" id="CAEY01000726">
    <property type="status" value="NOT_ANNOTATED_CDS"/>
    <property type="molecule type" value="Genomic_DNA"/>
</dbReference>
<evidence type="ECO:0000256" key="3">
    <source>
        <dbReference type="ARBA" id="ARBA00022853"/>
    </source>
</evidence>
<evidence type="ECO:0000256" key="5">
    <source>
        <dbReference type="ARBA" id="ARBA00023163"/>
    </source>
</evidence>
<dbReference type="eggNOG" id="KOG4051">
    <property type="taxonomic scope" value="Eukaryota"/>
</dbReference>
<evidence type="ECO:0000313" key="9">
    <source>
        <dbReference type="Proteomes" id="UP000015104"/>
    </source>
</evidence>
<comment type="subcellular location">
    <subcellularLocation>
        <location evidence="1">Nucleus</location>
    </subcellularLocation>
</comment>
<feature type="region of interest" description="Disordered" evidence="7">
    <location>
        <begin position="61"/>
        <end position="81"/>
    </location>
</feature>
<dbReference type="PANTHER" id="PTHR13581:SF5">
    <property type="entry name" value="MRG_MORF4L-BINDING PROTEIN"/>
    <property type="match status" value="1"/>
</dbReference>
<gene>
    <name evidence="8" type="primary">107359188</name>
</gene>
<keyword evidence="3" id="KW-0156">Chromatin regulator</keyword>
<organism evidence="8 9">
    <name type="scientific">Tetranychus urticae</name>
    <name type="common">Two-spotted spider mite</name>
    <dbReference type="NCBI Taxonomy" id="32264"/>
    <lineage>
        <taxon>Eukaryota</taxon>
        <taxon>Metazoa</taxon>
        <taxon>Ecdysozoa</taxon>
        <taxon>Arthropoda</taxon>
        <taxon>Chelicerata</taxon>
        <taxon>Arachnida</taxon>
        <taxon>Acari</taxon>
        <taxon>Acariformes</taxon>
        <taxon>Trombidiformes</taxon>
        <taxon>Prostigmata</taxon>
        <taxon>Eleutherengona</taxon>
        <taxon>Raphignathae</taxon>
        <taxon>Tetranychoidea</taxon>
        <taxon>Tetranychidae</taxon>
        <taxon>Tetranychus</taxon>
    </lineage>
</organism>
<dbReference type="HOGENOM" id="CLU_2576948_0_0_1"/>